<dbReference type="SMART" id="SM00360">
    <property type="entry name" value="RRM"/>
    <property type="match status" value="2"/>
</dbReference>
<dbReference type="CDD" id="cd00590">
    <property type="entry name" value="RRM_SF"/>
    <property type="match status" value="2"/>
</dbReference>
<protein>
    <recommendedName>
        <fullName evidence="3">RRM domain-containing protein</fullName>
    </recommendedName>
</protein>
<reference evidence="4" key="1">
    <citation type="submission" date="2022-08" db="EMBL/GenBank/DDBJ databases">
        <authorList>
            <consortium name="DOE Joint Genome Institute"/>
            <person name="Min B."/>
            <person name="Riley R."/>
            <person name="Sierra-Patev S."/>
            <person name="Naranjo-Ortiz M."/>
            <person name="Looney B."/>
            <person name="Konkel Z."/>
            <person name="Slot J.C."/>
            <person name="Sakamoto Y."/>
            <person name="Steenwyk J.L."/>
            <person name="Rokas A."/>
            <person name="Carro J."/>
            <person name="Camarero S."/>
            <person name="Ferreira P."/>
            <person name="Molpeceres G."/>
            <person name="Ruiz-Duenas F.J."/>
            <person name="Serrano A."/>
            <person name="Henrissat B."/>
            <person name="Drula E."/>
            <person name="Hughes K.W."/>
            <person name="Mata J.L."/>
            <person name="Ishikawa N.K."/>
            <person name="Vargas-Isla R."/>
            <person name="Ushijima S."/>
            <person name="Smith C.A."/>
            <person name="Ahrendt S."/>
            <person name="Andreopoulos W."/>
            <person name="He G."/>
            <person name="Labutti K."/>
            <person name="Lipzen A."/>
            <person name="Ng V."/>
            <person name="Sandor L."/>
            <person name="Barry K."/>
            <person name="Martinez A.T."/>
            <person name="Xiao Y."/>
            <person name="Gibbons J.G."/>
            <person name="Terashima K."/>
            <person name="Hibbett D.S."/>
            <person name="Grigoriev I.V."/>
        </authorList>
    </citation>
    <scope>NUCLEOTIDE SEQUENCE</scope>
    <source>
        <strain evidence="4">TFB9207</strain>
    </source>
</reference>
<feature type="compositionally biased region" description="Low complexity" evidence="2">
    <location>
        <begin position="657"/>
        <end position="673"/>
    </location>
</feature>
<evidence type="ECO:0000313" key="4">
    <source>
        <dbReference type="EMBL" id="KAJ3837198.1"/>
    </source>
</evidence>
<feature type="region of interest" description="Disordered" evidence="2">
    <location>
        <begin position="937"/>
        <end position="971"/>
    </location>
</feature>
<keyword evidence="5" id="KW-1185">Reference proteome</keyword>
<evidence type="ECO:0000313" key="5">
    <source>
        <dbReference type="Proteomes" id="UP001163846"/>
    </source>
</evidence>
<accession>A0AA38P6H1</accession>
<sequence>MPSKLSVRTWGTRFDSLPPSSPLASPNSSTTVAATEDNDQSPDFTDSPIVNRADKTPHDASVFVGSLPTNIDLKELGGLLSQHLAEFAQIKAVKVIHDSKGGVCAFVQCEDAESASKLIQTLQSSPPKPFFGRILRFEAARAYRSLLISYRTPTEKRTISTDDSISTETVELTLPSAMRYTKFRNSKSVAIHYDNEAIQMERRASSGGRLATPTHEVSLFNEPVLCDAASLEEICGFFGPLEHFQSYEATGNTGAINEDPSSFPAPHDAPRKPYMDQGCFEVKWAHRDDCMSALNTLRRIPHFTVTWAHAAPERKTFHLNGPHHPYPIYPQFRSDSGPGYSPVYNSAAPRYNGNNQTGWKVGSRPATMRPRINSINQNGRDYKQELETDFPPLVHHKTHLQSDFDGIWVEDEPSAESEEKDERGFDVGSSPVFLERLSDVHPLKSNLTYRSVSISTSLPDSSQELELQLTPALARSPVTPKTPGSLFPPTPTSFHGEYPALFARSGKELSYRMDRATGEQILDPTTLFVGGLEMRGAGAWDEEKVYHLFEKYDGLESVNVIRPNSGKAAFAFVKFGNADSPARAVAELHNHVIEGRPIRVQLRDCNPSRSPFRLTRGRGRYSYNNGHPFRQNIRSESKRDKSVDASESMLDIKSDVEVSSPSESPSAETAVEPLKPVEPEVAAVPERADTECSVQTEDPERYREWYEVGTQAPAPTATPPEGALGISYPLPAFYAPGSWMPPQAQYPVAFYPPAMYAVAPNSQPPPRYPGSSESDASGPVPSPPSMPPIPWTSLNYGYIPYQGVPIRPTDQSAPNQPPVTPTGFFRDEAGTLIPVYPPAIINQYMSNSPNQASPPAGVTVTVPATVPSPIPAPPMHGWVPSCPPTIGLGPNHLPPRAHPLPNPPPSWIDPAQLTNSGHHVPSLPAPLGLPMAGGPPFRGGAMGHPNGQKRSGRREQHHSKRYGGLRGRGSNMAVGNDTHMIGRQNIGDWTHWPETRHEVRTLSIS</sequence>
<feature type="domain" description="RRM" evidence="3">
    <location>
        <begin position="525"/>
        <end position="605"/>
    </location>
</feature>
<feature type="domain" description="RRM" evidence="3">
    <location>
        <begin position="60"/>
        <end position="142"/>
    </location>
</feature>
<keyword evidence="1" id="KW-0694">RNA-binding</keyword>
<feature type="region of interest" description="Disordered" evidence="2">
    <location>
        <begin position="1"/>
        <end position="48"/>
    </location>
</feature>
<feature type="compositionally biased region" description="Basic and acidic residues" evidence="2">
    <location>
        <begin position="633"/>
        <end position="656"/>
    </location>
</feature>
<comment type="caution">
    <text evidence="4">The sequence shown here is derived from an EMBL/GenBank/DDBJ whole genome shotgun (WGS) entry which is preliminary data.</text>
</comment>
<dbReference type="Pfam" id="PF00076">
    <property type="entry name" value="RRM_1"/>
    <property type="match status" value="2"/>
</dbReference>
<feature type="region of interest" description="Disordered" evidence="2">
    <location>
        <begin position="609"/>
        <end position="674"/>
    </location>
</feature>
<dbReference type="PANTHER" id="PTHR23147">
    <property type="entry name" value="SERINE/ARGININE RICH SPLICING FACTOR"/>
    <property type="match status" value="1"/>
</dbReference>
<evidence type="ECO:0000256" key="2">
    <source>
        <dbReference type="SAM" id="MobiDB-lite"/>
    </source>
</evidence>
<evidence type="ECO:0000256" key="1">
    <source>
        <dbReference type="PROSITE-ProRule" id="PRU00176"/>
    </source>
</evidence>
<evidence type="ECO:0000259" key="3">
    <source>
        <dbReference type="PROSITE" id="PS50102"/>
    </source>
</evidence>
<dbReference type="SUPFAM" id="SSF54928">
    <property type="entry name" value="RNA-binding domain, RBD"/>
    <property type="match status" value="2"/>
</dbReference>
<organism evidence="4 5">
    <name type="scientific">Lentinula raphanica</name>
    <dbReference type="NCBI Taxonomy" id="153919"/>
    <lineage>
        <taxon>Eukaryota</taxon>
        <taxon>Fungi</taxon>
        <taxon>Dikarya</taxon>
        <taxon>Basidiomycota</taxon>
        <taxon>Agaricomycotina</taxon>
        <taxon>Agaricomycetes</taxon>
        <taxon>Agaricomycetidae</taxon>
        <taxon>Agaricales</taxon>
        <taxon>Marasmiineae</taxon>
        <taxon>Omphalotaceae</taxon>
        <taxon>Lentinula</taxon>
    </lineage>
</organism>
<feature type="compositionally biased region" description="Low complexity" evidence="2">
    <location>
        <begin position="16"/>
        <end position="29"/>
    </location>
</feature>
<dbReference type="InterPro" id="IPR000504">
    <property type="entry name" value="RRM_dom"/>
</dbReference>
<dbReference type="EMBL" id="MU806263">
    <property type="protein sequence ID" value="KAJ3837198.1"/>
    <property type="molecule type" value="Genomic_DNA"/>
</dbReference>
<feature type="compositionally biased region" description="Basic residues" evidence="2">
    <location>
        <begin position="950"/>
        <end position="963"/>
    </location>
</feature>
<dbReference type="AlphaFoldDB" id="A0AA38P6H1"/>
<dbReference type="Proteomes" id="UP001163846">
    <property type="component" value="Unassembled WGS sequence"/>
</dbReference>
<feature type="region of interest" description="Disordered" evidence="2">
    <location>
        <begin position="251"/>
        <end position="270"/>
    </location>
</feature>
<gene>
    <name evidence="4" type="ORF">F5878DRAFT_225805</name>
</gene>
<dbReference type="Gene3D" id="3.30.70.330">
    <property type="match status" value="2"/>
</dbReference>
<dbReference type="GO" id="GO:0003723">
    <property type="term" value="F:RNA binding"/>
    <property type="evidence" value="ECO:0007669"/>
    <property type="project" value="UniProtKB-UniRule"/>
</dbReference>
<dbReference type="PROSITE" id="PS50102">
    <property type="entry name" value="RRM"/>
    <property type="match status" value="2"/>
</dbReference>
<dbReference type="InterPro" id="IPR035979">
    <property type="entry name" value="RBD_domain_sf"/>
</dbReference>
<feature type="region of interest" description="Disordered" evidence="2">
    <location>
        <begin position="764"/>
        <end position="786"/>
    </location>
</feature>
<name>A0AA38P6H1_9AGAR</name>
<proteinExistence type="predicted"/>
<dbReference type="InterPro" id="IPR012677">
    <property type="entry name" value="Nucleotide-bd_a/b_plait_sf"/>
</dbReference>
<dbReference type="InterPro" id="IPR050907">
    <property type="entry name" value="SRSF"/>
</dbReference>